<proteinExistence type="predicted"/>
<dbReference type="EMBL" id="FNDK01000033">
    <property type="protein sequence ID" value="SDI30282.1"/>
    <property type="molecule type" value="Genomic_DNA"/>
</dbReference>
<protein>
    <submittedName>
        <fullName evidence="1">DNA helicase-2 / ATP-dependent DNA helicase PcrA</fullName>
    </submittedName>
</protein>
<dbReference type="STRING" id="568899.SAMN05192534_1331"/>
<dbReference type="PANTHER" id="PTHR11070:SF2">
    <property type="entry name" value="ATP-DEPENDENT DNA HELICASE SRS2"/>
    <property type="match status" value="1"/>
</dbReference>
<dbReference type="PANTHER" id="PTHR11070">
    <property type="entry name" value="UVRD / RECB / PCRA DNA HELICASE FAMILY MEMBER"/>
    <property type="match status" value="1"/>
</dbReference>
<reference evidence="1 2" key="1">
    <citation type="submission" date="2016-10" db="EMBL/GenBank/DDBJ databases">
        <authorList>
            <person name="de Groot N.N."/>
        </authorList>
    </citation>
    <scope>NUCLEOTIDE SEQUENCE [LARGE SCALE GENOMIC DNA]</scope>
    <source>
        <strain evidence="1 2">DSM 21632</strain>
    </source>
</reference>
<dbReference type="OrthoDB" id="9765670at2"/>
<evidence type="ECO:0000313" key="2">
    <source>
        <dbReference type="Proteomes" id="UP000199163"/>
    </source>
</evidence>
<organism evidence="1 2">
    <name type="scientific">Alteribacillus persepolensis</name>
    <dbReference type="NCBI Taxonomy" id="568899"/>
    <lineage>
        <taxon>Bacteria</taxon>
        <taxon>Bacillati</taxon>
        <taxon>Bacillota</taxon>
        <taxon>Bacilli</taxon>
        <taxon>Bacillales</taxon>
        <taxon>Bacillaceae</taxon>
        <taxon>Alteribacillus</taxon>
    </lineage>
</organism>
<dbReference type="InterPro" id="IPR027417">
    <property type="entry name" value="P-loop_NTPase"/>
</dbReference>
<dbReference type="GO" id="GO:0043138">
    <property type="term" value="F:3'-5' DNA helicase activity"/>
    <property type="evidence" value="ECO:0007669"/>
    <property type="project" value="TreeGrafter"/>
</dbReference>
<dbReference type="InterPro" id="IPR000212">
    <property type="entry name" value="DNA_helicase_UvrD/REP"/>
</dbReference>
<keyword evidence="1" id="KW-0547">Nucleotide-binding</keyword>
<sequence>MTPRLTIQEHERLVNSQILDCLNPNKLNSFFLFAGAGSGKTRSLVQVMEEFKYKYGKSFRIHGHKVGIITYTNAARDEIDKRLQYDPLFFVSTIHSFIWELIRPFQLDIKNWLTEVLSRKIAELTTKLQNGRTKNVEKLQKELYGKNSRLKKLKHINRFNYSPDGDNRNFNSLNHSEVIQIGEYFLTHKPLMQTVLINKYPILLIDESQDTNKHLMNALFEVQVNHKNNFALGLYGDTMQRIYSDGKHDLGHNLPNDWVKPEKTINHRCPQRVIKLINKIRKDVDNHNQEPGESNVQGTVRLFVCPNDKDKEVIEKKVSTCMARITQDSSWDVQSSDYKSLILEHHMAAKRLGFSDLFETLYSIDGLKDGLLNGNLAELNVFTEKILPIVEAHKQGDNYLISRIVNKYSPLLNIDTLKKDANSQLNRITHARKAVQELLHLWDNNSDPNLQEIIKSVQESSLFIIPDKISSIIKEGDTSYVGEDRVIEKDLNAWISVLNIPFSQIKAYNTYIKGDAKFETHQGVKGLEYPRVMVIIDDEDARGFMFSYDKLFGVKEKSPTDVKNEQEGRDSTIERTKRLFYVTCSRAQDSLAIIAYSKEPKLIKQHLVSEGWFNESEIIYIE</sequence>
<dbReference type="Gene3D" id="3.40.50.300">
    <property type="entry name" value="P-loop containing nucleotide triphosphate hydrolases"/>
    <property type="match status" value="2"/>
</dbReference>
<name>A0A1G8JGK4_9BACI</name>
<dbReference type="RefSeq" id="WP_091276448.1">
    <property type="nucleotide sequence ID" value="NZ_FNDK01000033.1"/>
</dbReference>
<gene>
    <name evidence="1" type="ORF">SAMN05192534_1331</name>
</gene>
<keyword evidence="1" id="KW-0347">Helicase</keyword>
<dbReference type="Proteomes" id="UP000199163">
    <property type="component" value="Unassembled WGS sequence"/>
</dbReference>
<dbReference type="AlphaFoldDB" id="A0A1G8JGK4"/>
<evidence type="ECO:0000313" key="1">
    <source>
        <dbReference type="EMBL" id="SDI30282.1"/>
    </source>
</evidence>
<dbReference type="GO" id="GO:0005524">
    <property type="term" value="F:ATP binding"/>
    <property type="evidence" value="ECO:0007669"/>
    <property type="project" value="InterPro"/>
</dbReference>
<dbReference type="GO" id="GO:0000725">
    <property type="term" value="P:recombinational repair"/>
    <property type="evidence" value="ECO:0007669"/>
    <property type="project" value="TreeGrafter"/>
</dbReference>
<keyword evidence="1" id="KW-0067">ATP-binding</keyword>
<keyword evidence="1" id="KW-0378">Hydrolase</keyword>
<dbReference type="SUPFAM" id="SSF52540">
    <property type="entry name" value="P-loop containing nucleoside triphosphate hydrolases"/>
    <property type="match status" value="1"/>
</dbReference>
<keyword evidence="2" id="KW-1185">Reference proteome</keyword>
<dbReference type="GO" id="GO:0003677">
    <property type="term" value="F:DNA binding"/>
    <property type="evidence" value="ECO:0007669"/>
    <property type="project" value="InterPro"/>
</dbReference>
<accession>A0A1G8JGK4</accession>
<dbReference type="Pfam" id="PF13245">
    <property type="entry name" value="AAA_19"/>
    <property type="match status" value="1"/>
</dbReference>